<dbReference type="EC" id="3.-.-.-" evidence="2"/>
<comment type="similarity">
    <text evidence="1">Belongs to the HAD-like hydrolase superfamily.</text>
</comment>
<dbReference type="PANTHER" id="PTHR43434">
    <property type="entry name" value="PHOSPHOGLYCOLATE PHOSPHATASE"/>
    <property type="match status" value="1"/>
</dbReference>
<dbReference type="NCBIfam" id="TIGR01549">
    <property type="entry name" value="HAD-SF-IA-v1"/>
    <property type="match status" value="1"/>
</dbReference>
<keyword evidence="2" id="KW-0378">Hydrolase</keyword>
<keyword evidence="3" id="KW-1185">Reference proteome</keyword>
<dbReference type="Gene3D" id="3.40.50.1000">
    <property type="entry name" value="HAD superfamily/HAD-like"/>
    <property type="match status" value="1"/>
</dbReference>
<comment type="caution">
    <text evidence="2">The sequence shown here is derived from an EMBL/GenBank/DDBJ whole genome shotgun (WGS) entry which is preliminary data.</text>
</comment>
<dbReference type="PRINTS" id="PR00413">
    <property type="entry name" value="HADHALOGNASE"/>
</dbReference>
<dbReference type="EMBL" id="JBHUDB010000006">
    <property type="protein sequence ID" value="MFD1570956.1"/>
    <property type="molecule type" value="Genomic_DNA"/>
</dbReference>
<name>A0ABD6C2E5_9EURY</name>
<dbReference type="InterPro" id="IPR041492">
    <property type="entry name" value="HAD_2"/>
</dbReference>
<dbReference type="InterPro" id="IPR036412">
    <property type="entry name" value="HAD-like_sf"/>
</dbReference>
<dbReference type="InterPro" id="IPR023198">
    <property type="entry name" value="PGP-like_dom2"/>
</dbReference>
<gene>
    <name evidence="2" type="ORF">ACFR9T_10215</name>
</gene>
<dbReference type="Gene3D" id="1.10.150.240">
    <property type="entry name" value="Putative phosphatase, domain 2"/>
    <property type="match status" value="1"/>
</dbReference>
<dbReference type="Pfam" id="PF13419">
    <property type="entry name" value="HAD_2"/>
    <property type="match status" value="1"/>
</dbReference>
<dbReference type="SFLD" id="SFLDG01129">
    <property type="entry name" value="C1.5:_HAD__Beta-PGM__Phosphata"/>
    <property type="match status" value="1"/>
</dbReference>
<dbReference type="PANTHER" id="PTHR43434:SF1">
    <property type="entry name" value="PHOSPHOGLYCOLATE PHOSPHATASE"/>
    <property type="match status" value="1"/>
</dbReference>
<dbReference type="SFLD" id="SFLDS00003">
    <property type="entry name" value="Haloacid_Dehalogenase"/>
    <property type="match status" value="1"/>
</dbReference>
<sequence>MTDDEPADDVADIAADADTATDADTAIVTDTPTDTAAPVGPDLAAYDAVVYDLDGTLVDLAVDWAAVAEAVLNVYAEHAVKPPTRELWELLGAADEYGIRAPIEATITEYERTGARESTLLPLGRRLAEAARGATADIEGETETAAVTGPAVGVCSLNSEVACRVAIETHGLGGAIDSAAIVGRDTAETYKPDPESLLAAVERLGAAPDRTLFVGDSERDAVTAERAGTDYAWVTAFSDR</sequence>
<dbReference type="InterPro" id="IPR006439">
    <property type="entry name" value="HAD-SF_hydro_IA"/>
</dbReference>
<accession>A0ABD6C2E5</accession>
<evidence type="ECO:0000256" key="1">
    <source>
        <dbReference type="ARBA" id="ARBA00007958"/>
    </source>
</evidence>
<proteinExistence type="inferred from homology"/>
<evidence type="ECO:0000313" key="3">
    <source>
        <dbReference type="Proteomes" id="UP001597185"/>
    </source>
</evidence>
<reference evidence="2 3" key="1">
    <citation type="journal article" date="2019" name="Int. J. Syst. Evol. Microbiol.">
        <title>The Global Catalogue of Microorganisms (GCM) 10K type strain sequencing project: providing services to taxonomists for standard genome sequencing and annotation.</title>
        <authorList>
            <consortium name="The Broad Institute Genomics Platform"/>
            <consortium name="The Broad Institute Genome Sequencing Center for Infectious Disease"/>
            <person name="Wu L."/>
            <person name="Ma J."/>
        </authorList>
    </citation>
    <scope>NUCLEOTIDE SEQUENCE [LARGE SCALE GENOMIC DNA]</scope>
    <source>
        <strain evidence="2 3">CGMCC 1.12689</strain>
    </source>
</reference>
<dbReference type="InterPro" id="IPR050155">
    <property type="entry name" value="HAD-like_hydrolase_sf"/>
</dbReference>
<dbReference type="GO" id="GO:0016787">
    <property type="term" value="F:hydrolase activity"/>
    <property type="evidence" value="ECO:0007669"/>
    <property type="project" value="UniProtKB-KW"/>
</dbReference>
<protein>
    <submittedName>
        <fullName evidence="2">HAD family hydrolase</fullName>
        <ecNumber evidence="2">3.-.-.-</ecNumber>
    </submittedName>
</protein>
<dbReference type="Proteomes" id="UP001597185">
    <property type="component" value="Unassembled WGS sequence"/>
</dbReference>
<dbReference type="RefSeq" id="WP_256418284.1">
    <property type="nucleotide sequence ID" value="NZ_JANHDL010000005.1"/>
</dbReference>
<evidence type="ECO:0000313" key="2">
    <source>
        <dbReference type="EMBL" id="MFD1570956.1"/>
    </source>
</evidence>
<dbReference type="SUPFAM" id="SSF56784">
    <property type="entry name" value="HAD-like"/>
    <property type="match status" value="1"/>
</dbReference>
<organism evidence="2 3">
    <name type="scientific">Halorubrum laminariae</name>
    <dbReference type="NCBI Taxonomy" id="1433523"/>
    <lineage>
        <taxon>Archaea</taxon>
        <taxon>Methanobacteriati</taxon>
        <taxon>Methanobacteriota</taxon>
        <taxon>Stenosarchaea group</taxon>
        <taxon>Halobacteria</taxon>
        <taxon>Halobacteriales</taxon>
        <taxon>Haloferacaceae</taxon>
        <taxon>Halorubrum</taxon>
    </lineage>
</organism>
<dbReference type="InterPro" id="IPR023214">
    <property type="entry name" value="HAD_sf"/>
</dbReference>
<dbReference type="AlphaFoldDB" id="A0ABD6C2E5"/>